<dbReference type="RefSeq" id="WP_048244214.1">
    <property type="nucleotide sequence ID" value="NZ_CP126604.1"/>
</dbReference>
<evidence type="ECO:0000313" key="2">
    <source>
        <dbReference type="Proteomes" id="UP000323234"/>
    </source>
</evidence>
<protein>
    <submittedName>
        <fullName evidence="1">Uncharacterized protein</fullName>
    </submittedName>
</protein>
<reference evidence="1" key="1">
    <citation type="submission" date="2023-05" db="EMBL/GenBank/DDBJ databases">
        <title>Complete genome sequence data from fresh produce 2nd batch.</title>
        <authorList>
            <person name="Stein M."/>
            <person name="Cho G.-S."/>
            <person name="Brinks E."/>
            <person name="Franz C.M.A.P."/>
        </authorList>
    </citation>
    <scope>NUCLEOTIDE SEQUENCE [LARGE SCALE GENOMIC DNA]</scope>
    <source>
        <strain evidence="1">E1</strain>
    </source>
</reference>
<dbReference type="EMBL" id="CP126604">
    <property type="protein sequence ID" value="XBN41576.1"/>
    <property type="molecule type" value="Genomic_DNA"/>
</dbReference>
<accession>A0AAU7J6U5</accession>
<proteinExistence type="predicted"/>
<keyword evidence="2" id="KW-1185">Reference proteome</keyword>
<dbReference type="AlphaFoldDB" id="A0AAU7J6U5"/>
<name>A0AAU7J6U5_9ENTR</name>
<dbReference type="Proteomes" id="UP000323234">
    <property type="component" value="Chromosome"/>
</dbReference>
<gene>
    <name evidence="1" type="ORF">F0320_09405</name>
</gene>
<sequence>MSILIPLFKPIHTTDNAGRKVLIQAINTSSTDCIHGVIIGQNGSENPTNWDLNGTARDRPSDCNIDLRKEELMYLKETALKMLPDEIKKFI</sequence>
<organism evidence="1 2">
    <name type="scientific">Enterobacter dykesii</name>
    <dbReference type="NCBI Taxonomy" id="2797506"/>
    <lineage>
        <taxon>Bacteria</taxon>
        <taxon>Pseudomonadati</taxon>
        <taxon>Pseudomonadota</taxon>
        <taxon>Gammaproteobacteria</taxon>
        <taxon>Enterobacterales</taxon>
        <taxon>Enterobacteriaceae</taxon>
        <taxon>Enterobacter</taxon>
    </lineage>
</organism>
<evidence type="ECO:0000313" key="1">
    <source>
        <dbReference type="EMBL" id="XBN41576.1"/>
    </source>
</evidence>
<dbReference type="KEGG" id="edy:F0320_09405"/>